<sequence length="84" mass="8513">MTVSTLSQHRRVPPYGMAGGEPGALGANRVERADGTVTELGGSDTADVGPGDVLVVETPGGGGYGPPPRDNDQAGEETDDLRAH</sequence>
<dbReference type="AlphaFoldDB" id="A0A4D4MK64"/>
<dbReference type="Proteomes" id="UP000299211">
    <property type="component" value="Unassembled WGS sequence"/>
</dbReference>
<feature type="compositionally biased region" description="Acidic residues" evidence="1">
    <location>
        <begin position="73"/>
        <end position="84"/>
    </location>
</feature>
<organism evidence="3 4">
    <name type="scientific">Streptomyces avermitilis</name>
    <dbReference type="NCBI Taxonomy" id="33903"/>
    <lineage>
        <taxon>Bacteria</taxon>
        <taxon>Bacillati</taxon>
        <taxon>Actinomycetota</taxon>
        <taxon>Actinomycetes</taxon>
        <taxon>Kitasatosporales</taxon>
        <taxon>Streptomycetaceae</taxon>
        <taxon>Streptomyces</taxon>
    </lineage>
</organism>
<comment type="caution">
    <text evidence="3">The sequence shown here is derived from an EMBL/GenBank/DDBJ whole genome shotgun (WGS) entry which is preliminary data.</text>
</comment>
<evidence type="ECO:0000259" key="2">
    <source>
        <dbReference type="Pfam" id="PF02538"/>
    </source>
</evidence>
<dbReference type="EMBL" id="BJHY01000001">
    <property type="protein sequence ID" value="GDY72482.1"/>
    <property type="molecule type" value="Genomic_DNA"/>
</dbReference>
<feature type="region of interest" description="Disordered" evidence="1">
    <location>
        <begin position="1"/>
        <end position="84"/>
    </location>
</feature>
<feature type="domain" description="Hydantoinase B/oxoprolinase" evidence="2">
    <location>
        <begin position="1"/>
        <end position="67"/>
    </location>
</feature>
<protein>
    <recommendedName>
        <fullName evidence="2">Hydantoinase B/oxoprolinase domain-containing protein</fullName>
    </recommendedName>
</protein>
<dbReference type="GO" id="GO:0003824">
    <property type="term" value="F:catalytic activity"/>
    <property type="evidence" value="ECO:0007669"/>
    <property type="project" value="InterPro"/>
</dbReference>
<dbReference type="InterPro" id="IPR003692">
    <property type="entry name" value="Hydantoinase_B"/>
</dbReference>
<evidence type="ECO:0000313" key="3">
    <source>
        <dbReference type="EMBL" id="GDY72482.1"/>
    </source>
</evidence>
<dbReference type="Pfam" id="PF02538">
    <property type="entry name" value="Hydantoinase_B"/>
    <property type="match status" value="1"/>
</dbReference>
<gene>
    <name evidence="3" type="ORF">SAV31267_019670</name>
</gene>
<proteinExistence type="predicted"/>
<evidence type="ECO:0000256" key="1">
    <source>
        <dbReference type="SAM" id="MobiDB-lite"/>
    </source>
</evidence>
<reference evidence="3 4" key="1">
    <citation type="submission" date="2019-04" db="EMBL/GenBank/DDBJ databases">
        <title>Draft genome sequences of Streptomyces avermitilis ATCC 31267.</title>
        <authorList>
            <person name="Komaki H."/>
            <person name="Tamura T."/>
            <person name="Hosoyama A."/>
        </authorList>
    </citation>
    <scope>NUCLEOTIDE SEQUENCE [LARGE SCALE GENOMIC DNA]</scope>
    <source>
        <strain evidence="3 4">ATCC 31267</strain>
    </source>
</reference>
<accession>A0A4D4MK64</accession>
<name>A0A4D4MK64_STRAX</name>
<evidence type="ECO:0000313" key="4">
    <source>
        <dbReference type="Proteomes" id="UP000299211"/>
    </source>
</evidence>